<name>A0AC34RJI1_9BILA</name>
<proteinExistence type="predicted"/>
<reference evidence="2" key="1">
    <citation type="submission" date="2022-11" db="UniProtKB">
        <authorList>
            <consortium name="WormBaseParasite"/>
        </authorList>
    </citation>
    <scope>IDENTIFICATION</scope>
</reference>
<protein>
    <submittedName>
        <fullName evidence="2">Uncharacterized protein</fullName>
    </submittedName>
</protein>
<dbReference type="WBParaSite" id="JU765_v2.g7610.t1">
    <property type="protein sequence ID" value="JU765_v2.g7610.t1"/>
    <property type="gene ID" value="JU765_v2.g7610"/>
</dbReference>
<accession>A0AC34RJI1</accession>
<evidence type="ECO:0000313" key="1">
    <source>
        <dbReference type="Proteomes" id="UP000887576"/>
    </source>
</evidence>
<dbReference type="Proteomes" id="UP000887576">
    <property type="component" value="Unplaced"/>
</dbReference>
<evidence type="ECO:0000313" key="2">
    <source>
        <dbReference type="WBParaSite" id="JU765_v2.g7610.t1"/>
    </source>
</evidence>
<sequence>MLALTGIPLYRDFAYYTLMNVNVLVVFLLTIKSHPIQTAEDVTSSVNSDKSHKMVNVFGDEIVQNPGQQEYFQMLKKEWS</sequence>
<organism evidence="1 2">
    <name type="scientific">Panagrolaimus sp. JU765</name>
    <dbReference type="NCBI Taxonomy" id="591449"/>
    <lineage>
        <taxon>Eukaryota</taxon>
        <taxon>Metazoa</taxon>
        <taxon>Ecdysozoa</taxon>
        <taxon>Nematoda</taxon>
        <taxon>Chromadorea</taxon>
        <taxon>Rhabditida</taxon>
        <taxon>Tylenchina</taxon>
        <taxon>Panagrolaimomorpha</taxon>
        <taxon>Panagrolaimoidea</taxon>
        <taxon>Panagrolaimidae</taxon>
        <taxon>Panagrolaimus</taxon>
    </lineage>
</organism>